<dbReference type="Proteomes" id="UP000282184">
    <property type="component" value="Unassembled WGS sequence"/>
</dbReference>
<reference evidence="1 2" key="1">
    <citation type="submission" date="2018-12" db="EMBL/GenBank/DDBJ databases">
        <title>Hymenobacter gummosus sp. nov., isolated from a spring.</title>
        <authorList>
            <person name="Nie L."/>
        </authorList>
    </citation>
    <scope>NUCLEOTIDE SEQUENCE [LARGE SCALE GENOMIC DNA]</scope>
    <source>
        <strain evidence="1 2">KCTC 52166</strain>
    </source>
</reference>
<accession>A0A431U9M3</accession>
<proteinExistence type="predicted"/>
<keyword evidence="2" id="KW-1185">Reference proteome</keyword>
<organism evidence="1 2">
    <name type="scientific">Hymenobacter gummosus</name>
    <dbReference type="NCBI Taxonomy" id="1776032"/>
    <lineage>
        <taxon>Bacteria</taxon>
        <taxon>Pseudomonadati</taxon>
        <taxon>Bacteroidota</taxon>
        <taxon>Cytophagia</taxon>
        <taxon>Cytophagales</taxon>
        <taxon>Hymenobacteraceae</taxon>
        <taxon>Hymenobacter</taxon>
    </lineage>
</organism>
<dbReference type="EMBL" id="RXOF01000001">
    <property type="protein sequence ID" value="RTQ53738.1"/>
    <property type="molecule type" value="Genomic_DNA"/>
</dbReference>
<evidence type="ECO:0000313" key="1">
    <source>
        <dbReference type="EMBL" id="RTQ53738.1"/>
    </source>
</evidence>
<dbReference type="InterPro" id="IPR021889">
    <property type="entry name" value="DUF3500"/>
</dbReference>
<sequence>MTAESDYLRLDGPSLWLEYSSQPGRDFVGRVHPHSVWRDRTTDYGGQ</sequence>
<name>A0A431U9M3_9BACT</name>
<dbReference type="Pfam" id="PF12006">
    <property type="entry name" value="DUF3500"/>
    <property type="match status" value="1"/>
</dbReference>
<comment type="caution">
    <text evidence="1">The sequence shown here is derived from an EMBL/GenBank/DDBJ whole genome shotgun (WGS) entry which is preliminary data.</text>
</comment>
<dbReference type="AlphaFoldDB" id="A0A431U9M3"/>
<protein>
    <submittedName>
        <fullName evidence="1">DUF3500 domain-containing protein</fullName>
    </submittedName>
</protein>
<dbReference type="OrthoDB" id="983110at2"/>
<evidence type="ECO:0000313" key="2">
    <source>
        <dbReference type="Proteomes" id="UP000282184"/>
    </source>
</evidence>
<gene>
    <name evidence="1" type="ORF">EJV47_03115</name>
</gene>